<protein>
    <submittedName>
        <fullName evidence="1">Uncharacterized protein</fullName>
    </submittedName>
</protein>
<dbReference type="Proteomes" id="UP001199106">
    <property type="component" value="Unassembled WGS sequence"/>
</dbReference>
<gene>
    <name evidence="1" type="ORF">G6011_07643</name>
</gene>
<proteinExistence type="predicted"/>
<keyword evidence="2" id="KW-1185">Reference proteome</keyword>
<reference evidence="1" key="1">
    <citation type="submission" date="2021-07" db="EMBL/GenBank/DDBJ databases">
        <title>Genome Resource of American Ginseng Black Spot Pathogen Alternaria panax.</title>
        <authorList>
            <person name="Qiu C."/>
            <person name="Wang W."/>
            <person name="Liu Z."/>
        </authorList>
    </citation>
    <scope>NUCLEOTIDE SEQUENCE</scope>
    <source>
        <strain evidence="1">BNCC115425</strain>
    </source>
</reference>
<organism evidence="1 2">
    <name type="scientific">Alternaria panax</name>
    <dbReference type="NCBI Taxonomy" id="48097"/>
    <lineage>
        <taxon>Eukaryota</taxon>
        <taxon>Fungi</taxon>
        <taxon>Dikarya</taxon>
        <taxon>Ascomycota</taxon>
        <taxon>Pezizomycotina</taxon>
        <taxon>Dothideomycetes</taxon>
        <taxon>Pleosporomycetidae</taxon>
        <taxon>Pleosporales</taxon>
        <taxon>Pleosporineae</taxon>
        <taxon>Pleosporaceae</taxon>
        <taxon>Alternaria</taxon>
        <taxon>Alternaria sect. Panax</taxon>
    </lineage>
</organism>
<dbReference type="EMBL" id="JAANER010000011">
    <property type="protein sequence ID" value="KAG9185099.1"/>
    <property type="molecule type" value="Genomic_DNA"/>
</dbReference>
<comment type="caution">
    <text evidence="1">The sequence shown here is derived from an EMBL/GenBank/DDBJ whole genome shotgun (WGS) entry which is preliminary data.</text>
</comment>
<evidence type="ECO:0000313" key="1">
    <source>
        <dbReference type="EMBL" id="KAG9185099.1"/>
    </source>
</evidence>
<accession>A0AAD4I736</accession>
<evidence type="ECO:0000313" key="2">
    <source>
        <dbReference type="Proteomes" id="UP001199106"/>
    </source>
</evidence>
<sequence length="184" mass="21575">MTPFFLNGKGPKAMQRELFTNGYHDCEYYQRDTSILPTSTGLGRRARIVQPSSLGYRKDPFSYEPRPPWFTSRSSRYPYGPSLASTSMSAAEIAHRSLAHDLYNPHSRAYACELERYSDCYTTYYPSRQPEYPIVQKNKKAGSIHMQRRGDELLFVRRKGNRDENGGWRKTEKEVEWLQGRRWM</sequence>
<dbReference type="AlphaFoldDB" id="A0AAD4I736"/>
<name>A0AAD4I736_9PLEO</name>